<evidence type="ECO:0000256" key="3">
    <source>
        <dbReference type="ARBA" id="ARBA00023125"/>
    </source>
</evidence>
<dbReference type="GO" id="GO:0006351">
    <property type="term" value="P:DNA-templated transcription"/>
    <property type="evidence" value="ECO:0007669"/>
    <property type="project" value="InterPro"/>
</dbReference>
<dbReference type="PANTHER" id="PTHR47171:SF5">
    <property type="entry name" value="ZN(II)2CYS6 TRANSCRIPTION FACTOR (EUROFUNG)"/>
    <property type="match status" value="1"/>
</dbReference>
<name>A0A6H0XW61_9PEZI</name>
<evidence type="ECO:0000313" key="8">
    <source>
        <dbReference type="Proteomes" id="UP000503462"/>
    </source>
</evidence>
<protein>
    <recommendedName>
        <fullName evidence="6">Xylanolytic transcriptional activator regulatory domain-containing protein</fullName>
    </recommendedName>
</protein>
<dbReference type="OrthoDB" id="1932925at2759"/>
<dbReference type="EMBL" id="CP051141">
    <property type="protein sequence ID" value="QIW98689.1"/>
    <property type="molecule type" value="Genomic_DNA"/>
</dbReference>
<organism evidence="7 8">
    <name type="scientific">Peltaster fructicola</name>
    <dbReference type="NCBI Taxonomy" id="286661"/>
    <lineage>
        <taxon>Eukaryota</taxon>
        <taxon>Fungi</taxon>
        <taxon>Dikarya</taxon>
        <taxon>Ascomycota</taxon>
        <taxon>Pezizomycotina</taxon>
        <taxon>Dothideomycetes</taxon>
        <taxon>Dothideomycetes incertae sedis</taxon>
        <taxon>Peltaster</taxon>
    </lineage>
</organism>
<gene>
    <name evidence="7" type="ORF">AMS68_004207</name>
</gene>
<evidence type="ECO:0000259" key="6">
    <source>
        <dbReference type="SMART" id="SM00906"/>
    </source>
</evidence>
<keyword evidence="5" id="KW-0539">Nucleus</keyword>
<proteinExistence type="predicted"/>
<dbReference type="GO" id="GO:0008270">
    <property type="term" value="F:zinc ion binding"/>
    <property type="evidence" value="ECO:0007669"/>
    <property type="project" value="InterPro"/>
</dbReference>
<dbReference type="PANTHER" id="PTHR47171">
    <property type="entry name" value="FARA-RELATED"/>
    <property type="match status" value="1"/>
</dbReference>
<dbReference type="Pfam" id="PF04082">
    <property type="entry name" value="Fungal_trans"/>
    <property type="match status" value="1"/>
</dbReference>
<reference evidence="7 8" key="1">
    <citation type="journal article" date="2016" name="Sci. Rep.">
        <title>Peltaster fructicola genome reveals evolution from an invasive phytopathogen to an ectophytic parasite.</title>
        <authorList>
            <person name="Xu C."/>
            <person name="Chen H."/>
            <person name="Gleason M.L."/>
            <person name="Xu J.R."/>
            <person name="Liu H."/>
            <person name="Zhang R."/>
            <person name="Sun G."/>
        </authorList>
    </citation>
    <scope>NUCLEOTIDE SEQUENCE [LARGE SCALE GENOMIC DNA]</scope>
    <source>
        <strain evidence="7 8">LNHT1506</strain>
    </source>
</reference>
<dbReference type="SMART" id="SM00906">
    <property type="entry name" value="Fungal_trans"/>
    <property type="match status" value="1"/>
</dbReference>
<evidence type="ECO:0000313" key="7">
    <source>
        <dbReference type="EMBL" id="QIW98689.1"/>
    </source>
</evidence>
<keyword evidence="2" id="KW-0805">Transcription regulation</keyword>
<keyword evidence="3" id="KW-0238">DNA-binding</keyword>
<evidence type="ECO:0000256" key="2">
    <source>
        <dbReference type="ARBA" id="ARBA00023015"/>
    </source>
</evidence>
<keyword evidence="4" id="KW-0804">Transcription</keyword>
<evidence type="ECO:0000256" key="1">
    <source>
        <dbReference type="ARBA" id="ARBA00022833"/>
    </source>
</evidence>
<evidence type="ECO:0000256" key="5">
    <source>
        <dbReference type="ARBA" id="ARBA00023242"/>
    </source>
</evidence>
<dbReference type="InterPro" id="IPR052073">
    <property type="entry name" value="Amide_Lactam_Regulators"/>
</dbReference>
<dbReference type="AlphaFoldDB" id="A0A6H0XW61"/>
<keyword evidence="1" id="KW-0862">Zinc</keyword>
<sequence>MSSSFKLVGFAIRLAQESGFHRESRASDSQEVSSLKRRIWWTLFARERFMAICQGLPCLIDQEYCDIDRPTLQDFPSYRTLQTQIFLQSITLAEIVAHTNKQLIISRRAGNVLPSAAITTKLVAWLTSLPAGLQLSISAAYTGTFDRDVHLLHLPYLNAITLIYLYTSNDQLPQASVAAVLAAGCTTRILKDLLYSERAIMLPEETGWYAATAALALAHVRALDILAAHVTEDIATLQTFLGRSAQTWHGSSVLQAGVNRALAKVPRPHIDTTQDTLTPVPNTLQDLCAGDGVAWPAFFPFATMHTSRLVETILVECQSTFPQLWLSTVPGGFDVFLDGLEMAAQS</sequence>
<dbReference type="Proteomes" id="UP000503462">
    <property type="component" value="Chromosome 3"/>
</dbReference>
<keyword evidence="8" id="KW-1185">Reference proteome</keyword>
<feature type="domain" description="Xylanolytic transcriptional activator regulatory" evidence="6">
    <location>
        <begin position="4"/>
        <end position="76"/>
    </location>
</feature>
<dbReference type="InterPro" id="IPR007219">
    <property type="entry name" value="XnlR_reg_dom"/>
</dbReference>
<dbReference type="GO" id="GO:0003677">
    <property type="term" value="F:DNA binding"/>
    <property type="evidence" value="ECO:0007669"/>
    <property type="project" value="UniProtKB-KW"/>
</dbReference>
<accession>A0A6H0XW61</accession>
<evidence type="ECO:0000256" key="4">
    <source>
        <dbReference type="ARBA" id="ARBA00023163"/>
    </source>
</evidence>
<dbReference type="CDD" id="cd12148">
    <property type="entry name" value="fungal_TF_MHR"/>
    <property type="match status" value="1"/>
</dbReference>